<dbReference type="InterPro" id="IPR020471">
    <property type="entry name" value="AKR"/>
</dbReference>
<evidence type="ECO:0000313" key="3">
    <source>
        <dbReference type="EMBL" id="RXT19717.1"/>
    </source>
</evidence>
<sequence>MSTIDQSGTFNLGGRSVKRLGYGAMQLAGPGVFGPPKDHGAALAVLREAVASGVNHIDTSDFYGPHVTNQIIREALHPYRDDLVIVTKIGARRGADGSWIPAFSREELTEAVHDNLRNLGLDVLDVVNLRIMFDVHGPAEGSIEAPLTVLADLQRQGLVRHVGLSNATSRQIAEGRGITDIVCVQNQYNLAHRGDDRLIDDLARAGIAYVPFFPLGGFSPLQSSTLSDVAARLDATPMQVALAWLLRRAENILLIPGTSSVGHLRENLAAAALVLPDDAVSELNRMADVAA</sequence>
<accession>A0A4Q1TNA1</accession>
<evidence type="ECO:0000259" key="2">
    <source>
        <dbReference type="Pfam" id="PF00248"/>
    </source>
</evidence>
<dbReference type="CDD" id="cd19088">
    <property type="entry name" value="AKR_AKR13B1"/>
    <property type="match status" value="1"/>
</dbReference>
<keyword evidence="1" id="KW-0560">Oxidoreductase</keyword>
<reference evidence="3 4" key="1">
    <citation type="submission" date="2017-03" db="EMBL/GenBank/DDBJ databases">
        <authorList>
            <person name="Safronova V.I."/>
            <person name="Sazanova A.L."/>
            <person name="Chirak E.R."/>
        </authorList>
    </citation>
    <scope>NUCLEOTIDE SEQUENCE [LARGE SCALE GENOMIC DNA]</scope>
    <source>
        <strain evidence="3 4">Tri-43</strain>
    </source>
</reference>
<dbReference type="InterPro" id="IPR050791">
    <property type="entry name" value="Aldo-Keto_reductase"/>
</dbReference>
<protein>
    <submittedName>
        <fullName evidence="3">Oxidoreductase</fullName>
    </submittedName>
</protein>
<dbReference type="Proteomes" id="UP000290767">
    <property type="component" value="Unassembled WGS sequence"/>
</dbReference>
<dbReference type="Pfam" id="PF00248">
    <property type="entry name" value="Aldo_ket_red"/>
    <property type="match status" value="1"/>
</dbReference>
<dbReference type="SUPFAM" id="SSF51430">
    <property type="entry name" value="NAD(P)-linked oxidoreductase"/>
    <property type="match status" value="1"/>
</dbReference>
<dbReference type="RefSeq" id="WP_129421239.1">
    <property type="nucleotide sequence ID" value="NZ_MZMU01000018.1"/>
</dbReference>
<feature type="domain" description="NADP-dependent oxidoreductase" evidence="2">
    <location>
        <begin position="19"/>
        <end position="286"/>
    </location>
</feature>
<name>A0A4Q1TNA1_RHILE</name>
<evidence type="ECO:0000313" key="4">
    <source>
        <dbReference type="Proteomes" id="UP000290767"/>
    </source>
</evidence>
<dbReference type="AlphaFoldDB" id="A0A4Q1TNA1"/>
<dbReference type="EMBL" id="MZMU01000018">
    <property type="protein sequence ID" value="RXT19717.1"/>
    <property type="molecule type" value="Genomic_DNA"/>
</dbReference>
<dbReference type="GO" id="GO:0005737">
    <property type="term" value="C:cytoplasm"/>
    <property type="evidence" value="ECO:0007669"/>
    <property type="project" value="TreeGrafter"/>
</dbReference>
<dbReference type="InterPro" id="IPR023210">
    <property type="entry name" value="NADP_OxRdtase_dom"/>
</dbReference>
<dbReference type="PANTHER" id="PTHR43625:SF40">
    <property type="entry name" value="ALDO-KETO REDUCTASE YAKC [NADP(+)]"/>
    <property type="match status" value="1"/>
</dbReference>
<proteinExistence type="predicted"/>
<gene>
    <name evidence="3" type="ORF">B5P46_25815</name>
</gene>
<dbReference type="PANTHER" id="PTHR43625">
    <property type="entry name" value="AFLATOXIN B1 ALDEHYDE REDUCTASE"/>
    <property type="match status" value="1"/>
</dbReference>
<dbReference type="NCBIfam" id="NF007695">
    <property type="entry name" value="PRK10376.1"/>
    <property type="match status" value="1"/>
</dbReference>
<organism evidence="3 4">
    <name type="scientific">Rhizobium leguminosarum</name>
    <dbReference type="NCBI Taxonomy" id="384"/>
    <lineage>
        <taxon>Bacteria</taxon>
        <taxon>Pseudomonadati</taxon>
        <taxon>Pseudomonadota</taxon>
        <taxon>Alphaproteobacteria</taxon>
        <taxon>Hyphomicrobiales</taxon>
        <taxon>Rhizobiaceae</taxon>
        <taxon>Rhizobium/Agrobacterium group</taxon>
        <taxon>Rhizobium</taxon>
    </lineage>
</organism>
<dbReference type="InterPro" id="IPR036812">
    <property type="entry name" value="NAD(P)_OxRdtase_dom_sf"/>
</dbReference>
<dbReference type="Gene3D" id="3.20.20.100">
    <property type="entry name" value="NADP-dependent oxidoreductase domain"/>
    <property type="match status" value="1"/>
</dbReference>
<dbReference type="GO" id="GO:0016491">
    <property type="term" value="F:oxidoreductase activity"/>
    <property type="evidence" value="ECO:0007669"/>
    <property type="project" value="UniProtKB-KW"/>
</dbReference>
<comment type="caution">
    <text evidence="3">The sequence shown here is derived from an EMBL/GenBank/DDBJ whole genome shotgun (WGS) entry which is preliminary data.</text>
</comment>
<dbReference type="PRINTS" id="PR00069">
    <property type="entry name" value="ALDKETRDTASE"/>
</dbReference>
<evidence type="ECO:0000256" key="1">
    <source>
        <dbReference type="ARBA" id="ARBA00023002"/>
    </source>
</evidence>